<dbReference type="PANTHER" id="PTHR10029:SF3">
    <property type="entry name" value="ACYLPHOSPHATASE-RELATED"/>
    <property type="match status" value="1"/>
</dbReference>
<dbReference type="Pfam" id="PF00708">
    <property type="entry name" value="Acylphosphatase"/>
    <property type="match status" value="1"/>
</dbReference>
<feature type="active site" evidence="5">
    <location>
        <position position="37"/>
    </location>
</feature>
<dbReference type="SUPFAM" id="SSF54975">
    <property type="entry name" value="Acylphosphatase/BLUF domain-like"/>
    <property type="match status" value="1"/>
</dbReference>
<dbReference type="STRING" id="71784.A0A1Y2BCQ4"/>
<proteinExistence type="inferred from homology"/>
<dbReference type="InterPro" id="IPR017968">
    <property type="entry name" value="Acylphosphatase_CS"/>
</dbReference>
<feature type="active site" evidence="5">
    <location>
        <position position="19"/>
    </location>
</feature>
<comment type="similarity">
    <text evidence="1 6">Belongs to the acylphosphatase family.</text>
</comment>
<evidence type="ECO:0000259" key="7">
    <source>
        <dbReference type="PROSITE" id="PS51160"/>
    </source>
</evidence>
<dbReference type="PROSITE" id="PS00150">
    <property type="entry name" value="ACYLPHOSPHATASE_1"/>
    <property type="match status" value="1"/>
</dbReference>
<dbReference type="PRINTS" id="PR00112">
    <property type="entry name" value="ACYLPHPHTASE"/>
</dbReference>
<dbReference type="EMBL" id="MCFC01000010">
    <property type="protein sequence ID" value="ORY32257.1"/>
    <property type="molecule type" value="Genomic_DNA"/>
</dbReference>
<dbReference type="Gene3D" id="3.30.70.100">
    <property type="match status" value="1"/>
</dbReference>
<accession>A0A1Y2BCQ4</accession>
<organism evidence="8 9">
    <name type="scientific">Naematelia encephala</name>
    <dbReference type="NCBI Taxonomy" id="71784"/>
    <lineage>
        <taxon>Eukaryota</taxon>
        <taxon>Fungi</taxon>
        <taxon>Dikarya</taxon>
        <taxon>Basidiomycota</taxon>
        <taxon>Agaricomycotina</taxon>
        <taxon>Tremellomycetes</taxon>
        <taxon>Tremellales</taxon>
        <taxon>Naemateliaceae</taxon>
        <taxon>Naematelia</taxon>
    </lineage>
</organism>
<dbReference type="AlphaFoldDB" id="A0A1Y2BCQ4"/>
<dbReference type="InParanoid" id="A0A1Y2BCQ4"/>
<sequence>MVDLIQFKVTGSVQGVSFRYATQKEAQKLGLKGWCRNHPDSSVEGAAVGPSDKIQQFHQFLHRGPSAAEVERVELITEKRNISEQEADKALGGRLSGFEVRR</sequence>
<dbReference type="GO" id="GO:0003998">
    <property type="term" value="F:acylphosphatase activity"/>
    <property type="evidence" value="ECO:0007669"/>
    <property type="project" value="UniProtKB-EC"/>
</dbReference>
<comment type="caution">
    <text evidence="8">The sequence shown here is derived from an EMBL/GenBank/DDBJ whole genome shotgun (WGS) entry which is preliminary data.</text>
</comment>
<evidence type="ECO:0000313" key="9">
    <source>
        <dbReference type="Proteomes" id="UP000193986"/>
    </source>
</evidence>
<comment type="catalytic activity">
    <reaction evidence="4 5">
        <text>an acyl phosphate + H2O = a carboxylate + phosphate + H(+)</text>
        <dbReference type="Rhea" id="RHEA:14965"/>
        <dbReference type="ChEBI" id="CHEBI:15377"/>
        <dbReference type="ChEBI" id="CHEBI:15378"/>
        <dbReference type="ChEBI" id="CHEBI:29067"/>
        <dbReference type="ChEBI" id="CHEBI:43474"/>
        <dbReference type="ChEBI" id="CHEBI:59918"/>
        <dbReference type="EC" id="3.6.1.7"/>
    </reaction>
</comment>
<dbReference type="InterPro" id="IPR036046">
    <property type="entry name" value="Acylphosphatase-like_dom_sf"/>
</dbReference>
<dbReference type="PROSITE" id="PS51160">
    <property type="entry name" value="ACYLPHOSPHATASE_3"/>
    <property type="match status" value="1"/>
</dbReference>
<evidence type="ECO:0000256" key="4">
    <source>
        <dbReference type="ARBA" id="ARBA00047645"/>
    </source>
</evidence>
<evidence type="ECO:0000313" key="8">
    <source>
        <dbReference type="EMBL" id="ORY32257.1"/>
    </source>
</evidence>
<feature type="domain" description="Acylphosphatase-like" evidence="7">
    <location>
        <begin position="4"/>
        <end position="102"/>
    </location>
</feature>
<name>A0A1Y2BCQ4_9TREE</name>
<reference evidence="8 9" key="1">
    <citation type="submission" date="2016-07" db="EMBL/GenBank/DDBJ databases">
        <title>Pervasive Adenine N6-methylation of Active Genes in Fungi.</title>
        <authorList>
            <consortium name="DOE Joint Genome Institute"/>
            <person name="Mondo S.J."/>
            <person name="Dannebaum R.O."/>
            <person name="Kuo R.C."/>
            <person name="Labutti K."/>
            <person name="Haridas S."/>
            <person name="Kuo A."/>
            <person name="Salamov A."/>
            <person name="Ahrendt S.R."/>
            <person name="Lipzen A."/>
            <person name="Sullivan W."/>
            <person name="Andreopoulos W.B."/>
            <person name="Clum A."/>
            <person name="Lindquist E."/>
            <person name="Daum C."/>
            <person name="Ramamoorthy G.K."/>
            <person name="Gryganskyi A."/>
            <person name="Culley D."/>
            <person name="Magnuson J.K."/>
            <person name="James T.Y."/>
            <person name="O'Malley M.A."/>
            <person name="Stajich J.E."/>
            <person name="Spatafora J.W."/>
            <person name="Visel A."/>
            <person name="Grigoriev I.V."/>
        </authorList>
    </citation>
    <scope>NUCLEOTIDE SEQUENCE [LARGE SCALE GENOMIC DNA]</scope>
    <source>
        <strain evidence="8 9">68-887.2</strain>
    </source>
</reference>
<protein>
    <recommendedName>
        <fullName evidence="2 5">acylphosphatase</fullName>
        <ecNumber evidence="2 5">3.6.1.7</ecNumber>
    </recommendedName>
</protein>
<dbReference type="PANTHER" id="PTHR10029">
    <property type="entry name" value="ACYLPHOSPHATASE"/>
    <property type="match status" value="1"/>
</dbReference>
<keyword evidence="9" id="KW-1185">Reference proteome</keyword>
<dbReference type="Proteomes" id="UP000193986">
    <property type="component" value="Unassembled WGS sequence"/>
</dbReference>
<evidence type="ECO:0000256" key="6">
    <source>
        <dbReference type="RuleBase" id="RU004168"/>
    </source>
</evidence>
<dbReference type="InterPro" id="IPR001792">
    <property type="entry name" value="Acylphosphatase-like_dom"/>
</dbReference>
<keyword evidence="3 5" id="KW-0378">Hydrolase</keyword>
<evidence type="ECO:0000256" key="2">
    <source>
        <dbReference type="ARBA" id="ARBA00012150"/>
    </source>
</evidence>
<evidence type="ECO:0000256" key="5">
    <source>
        <dbReference type="PROSITE-ProRule" id="PRU00520"/>
    </source>
</evidence>
<dbReference type="InterPro" id="IPR020456">
    <property type="entry name" value="Acylphosphatase"/>
</dbReference>
<evidence type="ECO:0000256" key="1">
    <source>
        <dbReference type="ARBA" id="ARBA00005614"/>
    </source>
</evidence>
<evidence type="ECO:0000256" key="3">
    <source>
        <dbReference type="ARBA" id="ARBA00022801"/>
    </source>
</evidence>
<dbReference type="OrthoDB" id="7961613at2759"/>
<gene>
    <name evidence="8" type="ORF">BCR39DRAFT_523612</name>
</gene>
<dbReference type="EC" id="3.6.1.7" evidence="2 5"/>